<protein>
    <recommendedName>
        <fullName evidence="1">MULE transposase domain-containing protein</fullName>
    </recommendedName>
</protein>
<dbReference type="PANTHER" id="PTHR31973">
    <property type="entry name" value="POLYPROTEIN, PUTATIVE-RELATED"/>
    <property type="match status" value="1"/>
</dbReference>
<reference evidence="3" key="1">
    <citation type="journal article" date="2020" name="Nat. Commun.">
        <title>Genome assembly of wild tea tree DASZ reveals pedigree and selection history of tea varieties.</title>
        <authorList>
            <person name="Zhang W."/>
            <person name="Zhang Y."/>
            <person name="Qiu H."/>
            <person name="Guo Y."/>
            <person name="Wan H."/>
            <person name="Zhang X."/>
            <person name="Scossa F."/>
            <person name="Alseekh S."/>
            <person name="Zhang Q."/>
            <person name="Wang P."/>
            <person name="Xu L."/>
            <person name="Schmidt M.H."/>
            <person name="Jia X."/>
            <person name="Li D."/>
            <person name="Zhu A."/>
            <person name="Guo F."/>
            <person name="Chen W."/>
            <person name="Ni D."/>
            <person name="Usadel B."/>
            <person name="Fernie A.R."/>
            <person name="Wen W."/>
        </authorList>
    </citation>
    <scope>NUCLEOTIDE SEQUENCE [LARGE SCALE GENOMIC DNA]</scope>
    <source>
        <strain evidence="3">cv. G240</strain>
    </source>
</reference>
<reference evidence="2 3" key="2">
    <citation type="submission" date="2020-07" db="EMBL/GenBank/DDBJ databases">
        <title>Genome assembly of wild tea tree DASZ reveals pedigree and selection history of tea varieties.</title>
        <authorList>
            <person name="Zhang W."/>
        </authorList>
    </citation>
    <scope>NUCLEOTIDE SEQUENCE [LARGE SCALE GENOMIC DNA]</scope>
    <source>
        <strain evidence="3">cv. G240</strain>
        <tissue evidence="2">Leaf</tissue>
    </source>
</reference>
<evidence type="ECO:0000313" key="2">
    <source>
        <dbReference type="EMBL" id="KAF5933607.1"/>
    </source>
</evidence>
<evidence type="ECO:0000313" key="3">
    <source>
        <dbReference type="Proteomes" id="UP000593564"/>
    </source>
</evidence>
<proteinExistence type="predicted"/>
<dbReference type="EMBL" id="JACBKZ010000014">
    <property type="protein sequence ID" value="KAF5933607.1"/>
    <property type="molecule type" value="Genomic_DNA"/>
</dbReference>
<name>A0A7J7FZJ8_CAMSI</name>
<accession>A0A7J7FZJ8</accession>
<evidence type="ECO:0000259" key="1">
    <source>
        <dbReference type="Pfam" id="PF10551"/>
    </source>
</evidence>
<dbReference type="InterPro" id="IPR018289">
    <property type="entry name" value="MULE_transposase_dom"/>
</dbReference>
<organism evidence="2 3">
    <name type="scientific">Camellia sinensis</name>
    <name type="common">Tea plant</name>
    <name type="synonym">Thea sinensis</name>
    <dbReference type="NCBI Taxonomy" id="4442"/>
    <lineage>
        <taxon>Eukaryota</taxon>
        <taxon>Viridiplantae</taxon>
        <taxon>Streptophyta</taxon>
        <taxon>Embryophyta</taxon>
        <taxon>Tracheophyta</taxon>
        <taxon>Spermatophyta</taxon>
        <taxon>Magnoliopsida</taxon>
        <taxon>eudicotyledons</taxon>
        <taxon>Gunneridae</taxon>
        <taxon>Pentapetalae</taxon>
        <taxon>asterids</taxon>
        <taxon>Ericales</taxon>
        <taxon>Theaceae</taxon>
        <taxon>Camellia</taxon>
    </lineage>
</organism>
<gene>
    <name evidence="2" type="ORF">HYC85_029778</name>
</gene>
<comment type="caution">
    <text evidence="2">The sequence shown here is derived from an EMBL/GenBank/DDBJ whole genome shotgun (WGS) entry which is preliminary data.</text>
</comment>
<sequence>MNHSRMSSDLVVDLIVESVRDNPLTRPVHVVRDFKLGYGLRVSYRQAWLGVEKAKCEIFGDYLMSFYQLRWYVDVAKSCNPGSYIEFECDDDTKRFKRLFVSFHGYISRFDYCQPLLFLNGTFLKGRFRGNLLAVTEKDGNQGFFPVCFAVVGSENQDNWRWFLEHLSRIVSPERNITFVSDRNLGLVEVLPKVFPIAFHAYCLYHLKMNLRHHLRGMFHGLKEKLITLLGNVHILQLKKHFTNVWLS</sequence>
<dbReference type="PANTHER" id="PTHR31973:SF187">
    <property type="entry name" value="MUTATOR TRANSPOSASE MUDRA PROTEIN"/>
    <property type="match status" value="1"/>
</dbReference>
<dbReference type="Proteomes" id="UP000593564">
    <property type="component" value="Unassembled WGS sequence"/>
</dbReference>
<feature type="domain" description="MULE transposase" evidence="1">
    <location>
        <begin position="117"/>
        <end position="210"/>
    </location>
</feature>
<keyword evidence="3" id="KW-1185">Reference proteome</keyword>
<dbReference type="AlphaFoldDB" id="A0A7J7FZJ8"/>
<dbReference type="Pfam" id="PF10551">
    <property type="entry name" value="MULE"/>
    <property type="match status" value="1"/>
</dbReference>